<dbReference type="Proteomes" id="UP001341840">
    <property type="component" value="Unassembled WGS sequence"/>
</dbReference>
<evidence type="ECO:0000313" key="1">
    <source>
        <dbReference type="EMBL" id="MED6112952.1"/>
    </source>
</evidence>
<keyword evidence="2" id="KW-1185">Reference proteome</keyword>
<comment type="caution">
    <text evidence="1">The sequence shown here is derived from an EMBL/GenBank/DDBJ whole genome shotgun (WGS) entry which is preliminary data.</text>
</comment>
<name>A0ABU6QLT1_9FABA</name>
<sequence>MSRRTRVLWLECKLGFCIFESDPSFAGSVMLYTEPIGYMMFWKSLVYESVSSVCSATVSAERVRGAVSHTGVLQITQIYPPLSLSSSSSLPPCLSLLPQPFIYYTYKISSCHLRSYIVPLSHALPDPKSPPMPSRSAATGSVFLRPPLDLWLASSSDAAIVSPLSPSQFAISWI</sequence>
<protein>
    <submittedName>
        <fullName evidence="1">Uncharacterized protein</fullName>
    </submittedName>
</protein>
<evidence type="ECO:0000313" key="2">
    <source>
        <dbReference type="Proteomes" id="UP001341840"/>
    </source>
</evidence>
<reference evidence="1 2" key="1">
    <citation type="journal article" date="2023" name="Plants (Basel)">
        <title>Bridging the Gap: Combining Genomics and Transcriptomics Approaches to Understand Stylosanthes scabra, an Orphan Legume from the Brazilian Caatinga.</title>
        <authorList>
            <person name="Ferreira-Neto J.R.C."/>
            <person name="da Silva M.D."/>
            <person name="Binneck E."/>
            <person name="de Melo N.F."/>
            <person name="da Silva R.H."/>
            <person name="de Melo A.L.T.M."/>
            <person name="Pandolfi V."/>
            <person name="Bustamante F.O."/>
            <person name="Brasileiro-Vidal A.C."/>
            <person name="Benko-Iseppon A.M."/>
        </authorList>
    </citation>
    <scope>NUCLEOTIDE SEQUENCE [LARGE SCALE GENOMIC DNA]</scope>
    <source>
        <tissue evidence="1">Leaves</tissue>
    </source>
</reference>
<dbReference type="EMBL" id="JASCZI010000679">
    <property type="protein sequence ID" value="MED6112952.1"/>
    <property type="molecule type" value="Genomic_DNA"/>
</dbReference>
<gene>
    <name evidence="1" type="ORF">PIB30_066487</name>
</gene>
<accession>A0ABU6QLT1</accession>
<organism evidence="1 2">
    <name type="scientific">Stylosanthes scabra</name>
    <dbReference type="NCBI Taxonomy" id="79078"/>
    <lineage>
        <taxon>Eukaryota</taxon>
        <taxon>Viridiplantae</taxon>
        <taxon>Streptophyta</taxon>
        <taxon>Embryophyta</taxon>
        <taxon>Tracheophyta</taxon>
        <taxon>Spermatophyta</taxon>
        <taxon>Magnoliopsida</taxon>
        <taxon>eudicotyledons</taxon>
        <taxon>Gunneridae</taxon>
        <taxon>Pentapetalae</taxon>
        <taxon>rosids</taxon>
        <taxon>fabids</taxon>
        <taxon>Fabales</taxon>
        <taxon>Fabaceae</taxon>
        <taxon>Papilionoideae</taxon>
        <taxon>50 kb inversion clade</taxon>
        <taxon>dalbergioids sensu lato</taxon>
        <taxon>Dalbergieae</taxon>
        <taxon>Pterocarpus clade</taxon>
        <taxon>Stylosanthes</taxon>
    </lineage>
</organism>
<proteinExistence type="predicted"/>